<dbReference type="AlphaFoldDB" id="A0A1H2M5E0"/>
<feature type="active site" description="Proton acceptor" evidence="4">
    <location>
        <position position="26"/>
    </location>
</feature>
<dbReference type="SUPFAM" id="SSF75005">
    <property type="entry name" value="Arabinanase/levansucrase/invertase"/>
    <property type="match status" value="1"/>
</dbReference>
<evidence type="ECO:0000256" key="7">
    <source>
        <dbReference type="SAM" id="MobiDB-lite"/>
    </source>
</evidence>
<dbReference type="Proteomes" id="UP000198825">
    <property type="component" value="Chromosome I"/>
</dbReference>
<evidence type="ECO:0000256" key="6">
    <source>
        <dbReference type="RuleBase" id="RU361187"/>
    </source>
</evidence>
<dbReference type="PANTHER" id="PTHR42812:SF5">
    <property type="entry name" value="ENDO-ARABINASE"/>
    <property type="match status" value="1"/>
</dbReference>
<dbReference type="STRING" id="546874.SAMN04488544_1415"/>
<gene>
    <name evidence="8" type="ORF">SAMN04488544_1415</name>
</gene>
<sequence length="321" mass="35237">MTALQTRLPTSGRTYRNPVHEGYFADPFVLRDGDRYVAYGTGATIGGLVFEVLVSSDLATWTSVGGALHPVAEELGGDYWAPEVAHANGRWWMYYSVGHGDAGHHLRVAVADEAAGPFTDLGIDLTPDERFAIDPHPFRDDDGRWYLYFARDVLDAERVGTQLAVARLEGMTALVGGTRTVLAPSADWQIFERDRPMYGARYDWHTLEGPTVRRHGGRYHCLYSGGSWQGPGYGVSWASAPGPLGPWTQTGAERLLRTIPGHVRGPGHNSVVTTLGGTEVLAYHAWDEAGTRRQLCIDPLTWTEEGPATPGPTWDEQPLPR</sequence>
<evidence type="ECO:0000256" key="5">
    <source>
        <dbReference type="PIRSR" id="PIRSR606710-2"/>
    </source>
</evidence>
<dbReference type="PANTHER" id="PTHR42812">
    <property type="entry name" value="BETA-XYLOSIDASE"/>
    <property type="match status" value="1"/>
</dbReference>
<protein>
    <submittedName>
        <fullName evidence="8">Glycosyl hydrolases family 43</fullName>
    </submittedName>
</protein>
<feature type="site" description="Important for catalytic activity, responsible for pKa modulation of the active site Glu and correct orientation of both the proton donor and substrate" evidence="5">
    <location>
        <position position="134"/>
    </location>
</feature>
<dbReference type="RefSeq" id="WP_197680653.1">
    <property type="nucleotide sequence ID" value="NZ_LT629799.1"/>
</dbReference>
<evidence type="ECO:0000313" key="8">
    <source>
        <dbReference type="EMBL" id="SDU88322.1"/>
    </source>
</evidence>
<feature type="active site" description="Proton donor" evidence="4">
    <location>
        <position position="208"/>
    </location>
</feature>
<dbReference type="Gene3D" id="2.115.10.20">
    <property type="entry name" value="Glycosyl hydrolase domain, family 43"/>
    <property type="match status" value="1"/>
</dbReference>
<reference evidence="9" key="1">
    <citation type="submission" date="2016-10" db="EMBL/GenBank/DDBJ databases">
        <authorList>
            <person name="Varghese N."/>
            <person name="Submissions S."/>
        </authorList>
    </citation>
    <scope>NUCLEOTIDE SEQUENCE [LARGE SCALE GENOMIC DNA]</scope>
    <source>
        <strain evidence="9">DSM 21743</strain>
    </source>
</reference>
<evidence type="ECO:0000256" key="1">
    <source>
        <dbReference type="ARBA" id="ARBA00009865"/>
    </source>
</evidence>
<evidence type="ECO:0000256" key="4">
    <source>
        <dbReference type="PIRSR" id="PIRSR606710-1"/>
    </source>
</evidence>
<evidence type="ECO:0000256" key="3">
    <source>
        <dbReference type="ARBA" id="ARBA00023295"/>
    </source>
</evidence>
<keyword evidence="3 6" id="KW-0326">Glycosidase</keyword>
<keyword evidence="2 6" id="KW-0378">Hydrolase</keyword>
<dbReference type="Pfam" id="PF04616">
    <property type="entry name" value="Glyco_hydro_43"/>
    <property type="match status" value="1"/>
</dbReference>
<keyword evidence="9" id="KW-1185">Reference proteome</keyword>
<dbReference type="GO" id="GO:0004553">
    <property type="term" value="F:hydrolase activity, hydrolyzing O-glycosyl compounds"/>
    <property type="evidence" value="ECO:0007669"/>
    <property type="project" value="InterPro"/>
</dbReference>
<organism evidence="8 9">
    <name type="scientific">Microlunatus sagamiharensis</name>
    <dbReference type="NCBI Taxonomy" id="546874"/>
    <lineage>
        <taxon>Bacteria</taxon>
        <taxon>Bacillati</taxon>
        <taxon>Actinomycetota</taxon>
        <taxon>Actinomycetes</taxon>
        <taxon>Propionibacteriales</taxon>
        <taxon>Propionibacteriaceae</taxon>
        <taxon>Microlunatus</taxon>
    </lineage>
</organism>
<name>A0A1H2M5E0_9ACTN</name>
<dbReference type="EMBL" id="LT629799">
    <property type="protein sequence ID" value="SDU88322.1"/>
    <property type="molecule type" value="Genomic_DNA"/>
</dbReference>
<feature type="region of interest" description="Disordered" evidence="7">
    <location>
        <begin position="302"/>
        <end position="321"/>
    </location>
</feature>
<accession>A0A1H2M5E0</accession>
<evidence type="ECO:0000256" key="2">
    <source>
        <dbReference type="ARBA" id="ARBA00022801"/>
    </source>
</evidence>
<dbReference type="CDD" id="cd08991">
    <property type="entry name" value="GH43_HoAraf43-like"/>
    <property type="match status" value="1"/>
</dbReference>
<dbReference type="InterPro" id="IPR023296">
    <property type="entry name" value="Glyco_hydro_beta-prop_sf"/>
</dbReference>
<comment type="similarity">
    <text evidence="1 6">Belongs to the glycosyl hydrolase 43 family.</text>
</comment>
<proteinExistence type="inferred from homology"/>
<dbReference type="InterPro" id="IPR006710">
    <property type="entry name" value="Glyco_hydro_43"/>
</dbReference>
<dbReference type="GO" id="GO:0005975">
    <property type="term" value="P:carbohydrate metabolic process"/>
    <property type="evidence" value="ECO:0007669"/>
    <property type="project" value="InterPro"/>
</dbReference>
<dbReference type="InterPro" id="IPR051795">
    <property type="entry name" value="Glycosyl_Hydrlase_43"/>
</dbReference>
<evidence type="ECO:0000313" key="9">
    <source>
        <dbReference type="Proteomes" id="UP000198825"/>
    </source>
</evidence>